<dbReference type="AlphaFoldDB" id="A0A0G4LWP9"/>
<reference evidence="2 3" key="1">
    <citation type="submission" date="2015-05" db="EMBL/GenBank/DDBJ databases">
        <authorList>
            <person name="Wang D.B."/>
            <person name="Wang M."/>
        </authorList>
    </citation>
    <scope>NUCLEOTIDE SEQUENCE [LARGE SCALE GENOMIC DNA]</scope>
    <source>
        <strain evidence="2">VL1</strain>
    </source>
</reference>
<gene>
    <name evidence="2" type="ORF">BN1708_004234</name>
</gene>
<protein>
    <submittedName>
        <fullName evidence="2">Uncharacterized protein</fullName>
    </submittedName>
</protein>
<organism evidence="2 3">
    <name type="scientific">Verticillium longisporum</name>
    <name type="common">Verticillium dahliae var. longisporum</name>
    <dbReference type="NCBI Taxonomy" id="100787"/>
    <lineage>
        <taxon>Eukaryota</taxon>
        <taxon>Fungi</taxon>
        <taxon>Dikarya</taxon>
        <taxon>Ascomycota</taxon>
        <taxon>Pezizomycotina</taxon>
        <taxon>Sordariomycetes</taxon>
        <taxon>Hypocreomycetidae</taxon>
        <taxon>Glomerellales</taxon>
        <taxon>Plectosphaerellaceae</taxon>
        <taxon>Verticillium</taxon>
    </lineage>
</organism>
<keyword evidence="3" id="KW-1185">Reference proteome</keyword>
<dbReference type="EMBL" id="CVQH01020195">
    <property type="protein sequence ID" value="CRK26506.1"/>
    <property type="molecule type" value="Genomic_DNA"/>
</dbReference>
<accession>A0A0G4LWP9</accession>
<evidence type="ECO:0000313" key="2">
    <source>
        <dbReference type="EMBL" id="CRK26506.1"/>
    </source>
</evidence>
<sequence length="23" mass="2704">MYHDPRRDAPRAKHAFAACPQQH</sequence>
<evidence type="ECO:0000313" key="3">
    <source>
        <dbReference type="Proteomes" id="UP000044602"/>
    </source>
</evidence>
<feature type="region of interest" description="Disordered" evidence="1">
    <location>
        <begin position="1"/>
        <end position="23"/>
    </location>
</feature>
<dbReference type="Proteomes" id="UP000044602">
    <property type="component" value="Unassembled WGS sequence"/>
</dbReference>
<feature type="compositionally biased region" description="Basic and acidic residues" evidence="1">
    <location>
        <begin position="1"/>
        <end position="11"/>
    </location>
</feature>
<evidence type="ECO:0000256" key="1">
    <source>
        <dbReference type="SAM" id="MobiDB-lite"/>
    </source>
</evidence>
<name>A0A0G4LWP9_VERLO</name>
<proteinExistence type="predicted"/>